<dbReference type="RefSeq" id="WP_166781287.1">
    <property type="nucleotide sequence ID" value="NZ_JAAOYO010000004.1"/>
</dbReference>
<comment type="caution">
    <text evidence="1">The sequence shown here is derived from an EMBL/GenBank/DDBJ whole genome shotgun (WGS) entry which is preliminary data.</text>
</comment>
<keyword evidence="2" id="KW-1185">Reference proteome</keyword>
<gene>
    <name evidence="1" type="ORF">E9228_002971</name>
</gene>
<proteinExistence type="predicted"/>
<accession>A0ABX0TDQ3</accession>
<evidence type="ECO:0000313" key="1">
    <source>
        <dbReference type="EMBL" id="NII42313.1"/>
    </source>
</evidence>
<evidence type="ECO:0000313" key="2">
    <source>
        <dbReference type="Proteomes" id="UP001318300"/>
    </source>
</evidence>
<evidence type="ECO:0008006" key="3">
    <source>
        <dbReference type="Google" id="ProtNLM"/>
    </source>
</evidence>
<reference evidence="1 2" key="1">
    <citation type="submission" date="2020-03" db="EMBL/GenBank/DDBJ databases">
        <title>Above-ground endophytic microbial communities from plants in different locations in the United States.</title>
        <authorList>
            <person name="Frank C."/>
        </authorList>
    </citation>
    <scope>NUCLEOTIDE SEQUENCE [LARGE SCALE GENOMIC DNA]</scope>
    <source>
        <strain evidence="1 2">WW7</strain>
    </source>
</reference>
<name>A0ABX0TDQ3_9MICO</name>
<dbReference type="EMBL" id="JAAOYO010000004">
    <property type="protein sequence ID" value="NII42313.1"/>
    <property type="molecule type" value="Genomic_DNA"/>
</dbReference>
<organism evidence="1 2">
    <name type="scientific">Curtobacterium salicis</name>
    <dbReference type="NCBI Taxonomy" id="1779862"/>
    <lineage>
        <taxon>Bacteria</taxon>
        <taxon>Bacillati</taxon>
        <taxon>Actinomycetota</taxon>
        <taxon>Actinomycetes</taxon>
        <taxon>Micrococcales</taxon>
        <taxon>Microbacteriaceae</taxon>
        <taxon>Curtobacterium</taxon>
    </lineage>
</organism>
<sequence length="110" mass="10899">MSIGAPAAFTPSTYAAGAAANNVKMTVTVTNGSDKAVSPAIFQYTATAAGQAGDPVIDSEQHVNDYSTGNVAPGASATFDIGFGFAGSADGVTVTLDPTDFVSKPATFTS</sequence>
<dbReference type="Proteomes" id="UP001318300">
    <property type="component" value="Unassembled WGS sequence"/>
</dbReference>
<protein>
    <recommendedName>
        <fullName evidence="3">DUF4352 domain-containing protein</fullName>
    </recommendedName>
</protein>